<name>A0A232F559_9HYME</name>
<comment type="similarity">
    <text evidence="1">Belongs to the lin-52 family.</text>
</comment>
<dbReference type="AlphaFoldDB" id="A0A232F559"/>
<evidence type="ECO:0000256" key="1">
    <source>
        <dbReference type="ARBA" id="ARBA00005456"/>
    </source>
</evidence>
<dbReference type="STRING" id="543379.A0A232F559"/>
<dbReference type="InterPro" id="IPR018737">
    <property type="entry name" value="DREAM_LIN52"/>
</dbReference>
<protein>
    <recommendedName>
        <fullName evidence="4">Protein lin-52 homolog</fullName>
    </recommendedName>
</protein>
<dbReference type="GO" id="GO:0006355">
    <property type="term" value="P:regulation of DNA-templated transcription"/>
    <property type="evidence" value="ECO:0007669"/>
    <property type="project" value="InterPro"/>
</dbReference>
<comment type="caution">
    <text evidence="2">The sequence shown here is derived from an EMBL/GenBank/DDBJ whole genome shotgun (WGS) entry which is preliminary data.</text>
</comment>
<reference evidence="2 3" key="1">
    <citation type="journal article" date="2017" name="Curr. Biol.">
        <title>The Evolution of Venom by Co-option of Single-Copy Genes.</title>
        <authorList>
            <person name="Martinson E.O."/>
            <person name="Mrinalini"/>
            <person name="Kelkar Y.D."/>
            <person name="Chang C.H."/>
            <person name="Werren J.H."/>
        </authorList>
    </citation>
    <scope>NUCLEOTIDE SEQUENCE [LARGE SCALE GENOMIC DNA]</scope>
    <source>
        <strain evidence="2 3">Alberta</strain>
        <tissue evidence="2">Whole body</tissue>
    </source>
</reference>
<proteinExistence type="inferred from homology"/>
<evidence type="ECO:0008006" key="4">
    <source>
        <dbReference type="Google" id="ProtNLM"/>
    </source>
</evidence>
<dbReference type="EMBL" id="NNAY01001018">
    <property type="protein sequence ID" value="OXU25477.1"/>
    <property type="molecule type" value="Genomic_DNA"/>
</dbReference>
<dbReference type="OrthoDB" id="5834362at2759"/>
<accession>A0A232F559</accession>
<sequence length="121" mass="13940">MFDDCINMEKIIIEGTEIERSEMHPEESLISLEKLDRASPDLWPEQSITKFVAQNSTQNEVPVWAINLTAEDTSQLYQLSNMSVDDIVLEVKKLLDASYKLGLEEAKEMTRGKYLNIFKQK</sequence>
<dbReference type="GO" id="GO:0070176">
    <property type="term" value="C:DRM complex"/>
    <property type="evidence" value="ECO:0007669"/>
    <property type="project" value="InterPro"/>
</dbReference>
<evidence type="ECO:0000313" key="2">
    <source>
        <dbReference type="EMBL" id="OXU25477.1"/>
    </source>
</evidence>
<dbReference type="Proteomes" id="UP000215335">
    <property type="component" value="Unassembled WGS sequence"/>
</dbReference>
<evidence type="ECO:0000313" key="3">
    <source>
        <dbReference type="Proteomes" id="UP000215335"/>
    </source>
</evidence>
<keyword evidence="3" id="KW-1185">Reference proteome</keyword>
<organism evidence="2 3">
    <name type="scientific">Trichomalopsis sarcophagae</name>
    <dbReference type="NCBI Taxonomy" id="543379"/>
    <lineage>
        <taxon>Eukaryota</taxon>
        <taxon>Metazoa</taxon>
        <taxon>Ecdysozoa</taxon>
        <taxon>Arthropoda</taxon>
        <taxon>Hexapoda</taxon>
        <taxon>Insecta</taxon>
        <taxon>Pterygota</taxon>
        <taxon>Neoptera</taxon>
        <taxon>Endopterygota</taxon>
        <taxon>Hymenoptera</taxon>
        <taxon>Apocrita</taxon>
        <taxon>Proctotrupomorpha</taxon>
        <taxon>Chalcidoidea</taxon>
        <taxon>Pteromalidae</taxon>
        <taxon>Pteromalinae</taxon>
        <taxon>Trichomalopsis</taxon>
    </lineage>
</organism>
<gene>
    <name evidence="2" type="ORF">TSAR_003991</name>
</gene>
<dbReference type="PANTHER" id="PTHR31489:SF2">
    <property type="entry name" value="PROTEIN LIN-52 HOMOLOG"/>
    <property type="match status" value="1"/>
</dbReference>
<dbReference type="Pfam" id="PF10044">
    <property type="entry name" value="LIN52"/>
    <property type="match status" value="1"/>
</dbReference>
<dbReference type="PANTHER" id="PTHR31489">
    <property type="entry name" value="LIN52 FAMILY MEMBER"/>
    <property type="match status" value="1"/>
</dbReference>